<protein>
    <submittedName>
        <fullName evidence="2">Uncharacterized protein</fullName>
    </submittedName>
</protein>
<accession>A0A178U835</accession>
<feature type="region of interest" description="Disordered" evidence="1">
    <location>
        <begin position="103"/>
        <end position="145"/>
    </location>
</feature>
<feature type="compositionally biased region" description="Basic and acidic residues" evidence="1">
    <location>
        <begin position="124"/>
        <end position="137"/>
    </location>
</feature>
<gene>
    <name evidence="2" type="ORF">AXX17_ATUG02480</name>
</gene>
<evidence type="ECO:0000313" key="3">
    <source>
        <dbReference type="Proteomes" id="UP000078284"/>
    </source>
</evidence>
<feature type="region of interest" description="Disordered" evidence="1">
    <location>
        <begin position="1"/>
        <end position="25"/>
    </location>
</feature>
<evidence type="ECO:0000256" key="1">
    <source>
        <dbReference type="SAM" id="MobiDB-lite"/>
    </source>
</evidence>
<dbReference type="Proteomes" id="UP000078284">
    <property type="component" value="Unassembled WGS sequence"/>
</dbReference>
<reference evidence="3" key="1">
    <citation type="journal article" date="2016" name="Proc. Natl. Acad. Sci. U.S.A.">
        <title>Chromosome-level assembly of Arabidopsis thaliana Ler reveals the extent of translocation and inversion polymorphisms.</title>
        <authorList>
            <person name="Zapata L."/>
            <person name="Ding J."/>
            <person name="Willing E.M."/>
            <person name="Hartwig B."/>
            <person name="Bezdan D."/>
            <person name="Jiao W.B."/>
            <person name="Patel V."/>
            <person name="Velikkakam James G."/>
            <person name="Koornneef M."/>
            <person name="Ossowski S."/>
            <person name="Schneeberger K."/>
        </authorList>
    </citation>
    <scope>NUCLEOTIDE SEQUENCE [LARGE SCALE GENOMIC DNA]</scope>
    <source>
        <strain evidence="3">cv. Landsberg erecta</strain>
    </source>
</reference>
<feature type="compositionally biased region" description="Basic and acidic residues" evidence="1">
    <location>
        <begin position="1"/>
        <end position="19"/>
    </location>
</feature>
<geneLocation type="mitochondrion" evidence="2"/>
<organism evidence="2 3">
    <name type="scientific">Arabidopsis thaliana</name>
    <name type="common">Mouse-ear cress</name>
    <dbReference type="NCBI Taxonomy" id="3702"/>
    <lineage>
        <taxon>Eukaryota</taxon>
        <taxon>Viridiplantae</taxon>
        <taxon>Streptophyta</taxon>
        <taxon>Embryophyta</taxon>
        <taxon>Tracheophyta</taxon>
        <taxon>Spermatophyta</taxon>
        <taxon>Magnoliopsida</taxon>
        <taxon>eudicotyledons</taxon>
        <taxon>Gunneridae</taxon>
        <taxon>Pentapetalae</taxon>
        <taxon>rosids</taxon>
        <taxon>malvids</taxon>
        <taxon>Brassicales</taxon>
        <taxon>Brassicaceae</taxon>
        <taxon>Camelineae</taxon>
        <taxon>Arabidopsis</taxon>
    </lineage>
</organism>
<name>A0A178U835_ARATH</name>
<proteinExistence type="predicted"/>
<evidence type="ECO:0000313" key="2">
    <source>
        <dbReference type="EMBL" id="OAO89262.1"/>
    </source>
</evidence>
<sequence>MMRKDYPELFKDEGEDHGDGSNSGTNSIVVVENCNTPIFQLDHEAQIQPANDLNPSENLMFPCDYKKREQVPRLSTETLDPNSTYRNTPQAIGDSVRVHLVPSCESSSPERFVPLRRSNRQANRKGDSSRKATEKGNLESSRVVM</sequence>
<comment type="caution">
    <text evidence="2">The sequence shown here is derived from an EMBL/GenBank/DDBJ whole genome shotgun (WGS) entry which is preliminary data.</text>
</comment>
<dbReference type="EMBL" id="LUHQ01000019">
    <property type="protein sequence ID" value="OAO89262.1"/>
    <property type="molecule type" value="Genomic_DNA"/>
</dbReference>
<keyword evidence="2" id="KW-0496">Mitochondrion</keyword>
<dbReference type="AlphaFoldDB" id="A0A178U835"/>